<feature type="chain" id="PRO_5043835646" evidence="1">
    <location>
        <begin position="19"/>
        <end position="338"/>
    </location>
</feature>
<dbReference type="AlphaFoldDB" id="A0AAW8QYF0"/>
<evidence type="ECO:0000256" key="1">
    <source>
        <dbReference type="SAM" id="SignalP"/>
    </source>
</evidence>
<sequence>MKTFSLLCLVLTFTSVSAQNLSVEQTTLQDLALQTQTIETINSYRGKALLAQASSLPGQAYALKSPINVQQIRYLKGSGASIAEGEAFAVLQGPEVHHFYMAYQMKKELYNQARAHFENSKALYKRKSLSEKAWLDVSNEFHDTKMEFDELTHFFELVVGFDEEKDAMTLASPIDGSLEYSGIRMVDANSLIASFVPNDAMRIKLKLPIDGKQNPEYFIAKNCQFALDFTEVNESAFYLTAWAQLTSGDCRLVKGQIVSATPVYSLDAYKAKKSAVFSWEGANYIFIKTENGFDGVEVSLINAQNDNYVFQSKASLVNKDVLVSSVSALQGILLGLGQ</sequence>
<evidence type="ECO:0000313" key="3">
    <source>
        <dbReference type="Proteomes" id="UP001249020"/>
    </source>
</evidence>
<keyword evidence="3" id="KW-1185">Reference proteome</keyword>
<dbReference type="RefSeq" id="WP_311359987.1">
    <property type="nucleotide sequence ID" value="NZ_JAVRIE010000001.1"/>
</dbReference>
<feature type="signal peptide" evidence="1">
    <location>
        <begin position="1"/>
        <end position="18"/>
    </location>
</feature>
<evidence type="ECO:0000313" key="2">
    <source>
        <dbReference type="EMBL" id="MDT0581174.1"/>
    </source>
</evidence>
<reference evidence="2 3" key="1">
    <citation type="submission" date="2023-09" db="EMBL/GenBank/DDBJ databases">
        <authorList>
            <person name="Rey-Velasco X."/>
        </authorList>
    </citation>
    <scope>NUCLEOTIDE SEQUENCE [LARGE SCALE GENOMIC DNA]</scope>
    <source>
        <strain evidence="2 3">W409</strain>
    </source>
</reference>
<accession>A0AAW8QYF0</accession>
<dbReference type="EMBL" id="JAVRIE010000001">
    <property type="protein sequence ID" value="MDT0581174.1"/>
    <property type="molecule type" value="Genomic_DNA"/>
</dbReference>
<protein>
    <submittedName>
        <fullName evidence="2">Uncharacterized protein</fullName>
    </submittedName>
</protein>
<dbReference type="Proteomes" id="UP001249020">
    <property type="component" value="Unassembled WGS sequence"/>
</dbReference>
<gene>
    <name evidence="2" type="ORF">RM544_01365</name>
</gene>
<organism evidence="2 3">
    <name type="scientific">Brumicola blandensis</name>
    <dbReference type="NCBI Taxonomy" id="3075611"/>
    <lineage>
        <taxon>Bacteria</taxon>
        <taxon>Pseudomonadati</taxon>
        <taxon>Pseudomonadota</taxon>
        <taxon>Gammaproteobacteria</taxon>
        <taxon>Alteromonadales</taxon>
        <taxon>Alteromonadaceae</taxon>
        <taxon>Brumicola</taxon>
    </lineage>
</organism>
<proteinExistence type="predicted"/>
<name>A0AAW8QYF0_9ALTE</name>
<comment type="caution">
    <text evidence="2">The sequence shown here is derived from an EMBL/GenBank/DDBJ whole genome shotgun (WGS) entry which is preliminary data.</text>
</comment>
<keyword evidence="1" id="KW-0732">Signal</keyword>